<dbReference type="OrthoDB" id="7015148at2"/>
<organism evidence="4 5">
    <name type="scientific">Pseudomonas caspiana</name>
    <dbReference type="NCBI Taxonomy" id="1451454"/>
    <lineage>
        <taxon>Bacteria</taxon>
        <taxon>Pseudomonadati</taxon>
        <taxon>Pseudomonadota</taxon>
        <taxon>Gammaproteobacteria</taxon>
        <taxon>Pseudomonadales</taxon>
        <taxon>Pseudomonadaceae</taxon>
        <taxon>Pseudomonas</taxon>
    </lineage>
</organism>
<dbReference type="AlphaFoldDB" id="A0A1Y3NXV6"/>
<evidence type="ECO:0000259" key="3">
    <source>
        <dbReference type="Pfam" id="PF11740"/>
    </source>
</evidence>
<comment type="caution">
    <text evidence="4">The sequence shown here is derived from an EMBL/GenBank/DDBJ whole genome shotgun (WGS) entry which is preliminary data.</text>
</comment>
<evidence type="ECO:0000313" key="4">
    <source>
        <dbReference type="EMBL" id="OUM72435.1"/>
    </source>
</evidence>
<keyword evidence="5" id="KW-1185">Reference proteome</keyword>
<evidence type="ECO:0000256" key="2">
    <source>
        <dbReference type="SAM" id="MobiDB-lite"/>
    </source>
</evidence>
<reference evidence="4 5" key="1">
    <citation type="journal article" date="2017" name="Syst. Appl. Microbiol.">
        <title>Pseudomonas caspiana sp. nov., a citrus pathogen in the Pseudomonas syringae phylogenetic group.</title>
        <authorList>
            <person name="Busquets A."/>
            <person name="Gomila M."/>
            <person name="Beiki F."/>
            <person name="Mulet M."/>
            <person name="Rahimian H."/>
            <person name="Garcia-Valdes E."/>
            <person name="Lalucat J."/>
        </authorList>
    </citation>
    <scope>NUCLEOTIDE SEQUENCE [LARGE SCALE GENOMIC DNA]</scope>
    <source>
        <strain evidence="4 5">FBF102</strain>
    </source>
</reference>
<dbReference type="EMBL" id="LOHF01000016">
    <property type="protein sequence ID" value="OUM72435.1"/>
    <property type="molecule type" value="Genomic_DNA"/>
</dbReference>
<name>A0A1Y3NXV6_9PSED</name>
<feature type="coiled-coil region" evidence="1">
    <location>
        <begin position="110"/>
        <end position="158"/>
    </location>
</feature>
<evidence type="ECO:0000256" key="1">
    <source>
        <dbReference type="SAM" id="Coils"/>
    </source>
</evidence>
<proteinExistence type="predicted"/>
<dbReference type="Pfam" id="PF11740">
    <property type="entry name" value="KfrA_N"/>
    <property type="match status" value="1"/>
</dbReference>
<feature type="domain" description="KfrA N-terminal DNA-binding" evidence="3">
    <location>
        <begin position="8"/>
        <end position="122"/>
    </location>
</feature>
<feature type="region of interest" description="Disordered" evidence="2">
    <location>
        <begin position="175"/>
        <end position="198"/>
    </location>
</feature>
<accession>A0A1Y3NXV6</accession>
<dbReference type="RefSeq" id="WP_158099135.1">
    <property type="nucleotide sequence ID" value="NZ_JBJGBV010000004.1"/>
</dbReference>
<evidence type="ECO:0000313" key="5">
    <source>
        <dbReference type="Proteomes" id="UP000195440"/>
    </source>
</evidence>
<sequence>MARGGINKALVQKARDALQARGIRPSIDAVRIELGNTGSKSTILRYLQELSAVQAPTAPVALEDDLVRLISSVAERLQEAAQQAVAGDKTRLEQAWQRHAQAQAQQHELVASLKDQVRRLDAQVEEHRQRESTAQSHARDLQSQLEAQQRQLMHVQHTLGEREAHLTALGERHDHLKASRDHYQEQQRNQREQELARHDQQVQQLAKELRTLQAILLAKQEELATLNRANERLLTESRLASRQALADSREYSQAQAEWEQQVHRHQQAQAQWQTEQAELRARLRAALLKQRSDALYRRHEQRQILQLQRLLDTPTHRV</sequence>
<dbReference type="Proteomes" id="UP000195440">
    <property type="component" value="Unassembled WGS sequence"/>
</dbReference>
<protein>
    <recommendedName>
        <fullName evidence="3">KfrA N-terminal DNA-binding domain-containing protein</fullName>
    </recommendedName>
</protein>
<keyword evidence="1" id="KW-0175">Coiled coil</keyword>
<dbReference type="InterPro" id="IPR021104">
    <property type="entry name" value="KfrA_DNA-bd_N"/>
</dbReference>
<gene>
    <name evidence="4" type="ORF">AUC60_17830</name>
</gene>